<comment type="similarity">
    <text evidence="6 15">In the C-terminal section; belongs to the PRA-PH family.</text>
</comment>
<accession>A0A3N1PZX5</accession>
<dbReference type="GO" id="GO:0005524">
    <property type="term" value="F:ATP binding"/>
    <property type="evidence" value="ECO:0007669"/>
    <property type="project" value="UniProtKB-KW"/>
</dbReference>
<evidence type="ECO:0000313" key="17">
    <source>
        <dbReference type="EMBL" id="ROQ30126.1"/>
    </source>
</evidence>
<dbReference type="InterPro" id="IPR021130">
    <property type="entry name" value="PRib-ATP_PPHydrolase-like"/>
</dbReference>
<feature type="domain" description="Phosphoribosyl-AMP cyclohydrolase" evidence="16">
    <location>
        <begin position="34"/>
        <end position="106"/>
    </location>
</feature>
<evidence type="ECO:0000313" key="18">
    <source>
        <dbReference type="Proteomes" id="UP000268033"/>
    </source>
</evidence>
<evidence type="ECO:0000256" key="10">
    <source>
        <dbReference type="ARBA" id="ARBA00022741"/>
    </source>
</evidence>
<comment type="subcellular location">
    <subcellularLocation>
        <location evidence="3 15">Cytoplasm</location>
    </subcellularLocation>
</comment>
<comment type="similarity">
    <text evidence="7 15">In the N-terminal section; belongs to the PRA-CH family.</text>
</comment>
<evidence type="ECO:0000256" key="2">
    <source>
        <dbReference type="ARBA" id="ARBA00001460"/>
    </source>
</evidence>
<evidence type="ECO:0000256" key="11">
    <source>
        <dbReference type="ARBA" id="ARBA00022801"/>
    </source>
</evidence>
<dbReference type="EC" id="3.5.4.19" evidence="15"/>
<evidence type="ECO:0000256" key="8">
    <source>
        <dbReference type="ARBA" id="ARBA00022490"/>
    </source>
</evidence>
<gene>
    <name evidence="15" type="primary">hisI</name>
    <name evidence="15" type="synonym">hisIE</name>
    <name evidence="17" type="ORF">EDC28_102519</name>
</gene>
<dbReference type="SUPFAM" id="SSF101386">
    <property type="entry name" value="all-alpha NTP pyrophosphatases"/>
    <property type="match status" value="1"/>
</dbReference>
<dbReference type="NCBIfam" id="NF002747">
    <property type="entry name" value="PRK02759.1"/>
    <property type="match status" value="1"/>
</dbReference>
<sequence>MKVTLDNAVELDFAKGDGLLPALVQDVATGQIRMQGYMNLAALKQTLEGGLVTFYSRSKDRLWVKGESSGNVLKVASVHTDCDNDSILVLAQPVGPTCHLGTDSCFGGAKPDLAFLAELEAIQGQRLKDAPESSYTANLAARGINKVAQKVGEEGVEVALAAVAESDEALLNESADLLYHLLLTLRVRGLGLKEVIAVLQSRH</sequence>
<evidence type="ECO:0000256" key="12">
    <source>
        <dbReference type="ARBA" id="ARBA00022840"/>
    </source>
</evidence>
<protein>
    <recommendedName>
        <fullName evidence="15">Histidine biosynthesis bifunctional protein HisIE</fullName>
    </recommendedName>
    <domain>
        <recommendedName>
            <fullName evidence="15">Phosphoribosyl-AMP cyclohydrolase</fullName>
            <shortName evidence="15">PRA-CH</shortName>
            <ecNumber evidence="15">3.5.4.19</ecNumber>
        </recommendedName>
    </domain>
    <domain>
        <recommendedName>
            <fullName evidence="15">Phosphoribosyl-ATP pyrophosphatase</fullName>
            <shortName evidence="15">PRA-PH</shortName>
            <ecNumber evidence="15">3.6.1.31</ecNumber>
        </recommendedName>
    </domain>
</protein>
<dbReference type="CDD" id="cd11534">
    <property type="entry name" value="NTP-PPase_HisIE_like"/>
    <property type="match status" value="1"/>
</dbReference>
<dbReference type="GO" id="GO:0004636">
    <property type="term" value="F:phosphoribosyl-ATP diphosphatase activity"/>
    <property type="evidence" value="ECO:0007669"/>
    <property type="project" value="UniProtKB-UniRule"/>
</dbReference>
<evidence type="ECO:0000256" key="5">
    <source>
        <dbReference type="ARBA" id="ARBA00005204"/>
    </source>
</evidence>
<evidence type="ECO:0000256" key="1">
    <source>
        <dbReference type="ARBA" id="ARBA00000024"/>
    </source>
</evidence>
<dbReference type="InterPro" id="IPR008179">
    <property type="entry name" value="HisE"/>
</dbReference>
<evidence type="ECO:0000259" key="16">
    <source>
        <dbReference type="Pfam" id="PF01502"/>
    </source>
</evidence>
<comment type="pathway">
    <text evidence="4 15">Amino-acid biosynthesis; L-histidine biosynthesis; L-histidine from 5-phospho-alpha-D-ribose 1-diphosphate: step 3/9.</text>
</comment>
<dbReference type="STRING" id="584787.GCA_001247655_00463"/>
<comment type="catalytic activity">
    <reaction evidence="1 15">
        <text>1-(5-phospho-beta-D-ribosyl)-5'-AMP + H2O = 1-(5-phospho-beta-D-ribosyl)-5-[(5-phospho-beta-D-ribosylamino)methylideneamino]imidazole-4-carboxamide</text>
        <dbReference type="Rhea" id="RHEA:20049"/>
        <dbReference type="ChEBI" id="CHEBI:15377"/>
        <dbReference type="ChEBI" id="CHEBI:58435"/>
        <dbReference type="ChEBI" id="CHEBI:59457"/>
        <dbReference type="EC" id="3.5.4.19"/>
    </reaction>
</comment>
<keyword evidence="14 15" id="KW-0511">Multifunctional enzyme</keyword>
<dbReference type="Proteomes" id="UP000268033">
    <property type="component" value="Unassembled WGS sequence"/>
</dbReference>
<dbReference type="GO" id="GO:0005737">
    <property type="term" value="C:cytoplasm"/>
    <property type="evidence" value="ECO:0007669"/>
    <property type="project" value="UniProtKB-SubCell"/>
</dbReference>
<dbReference type="EC" id="3.6.1.31" evidence="15"/>
<evidence type="ECO:0000256" key="13">
    <source>
        <dbReference type="ARBA" id="ARBA00023102"/>
    </source>
</evidence>
<keyword evidence="18" id="KW-1185">Reference proteome</keyword>
<evidence type="ECO:0000256" key="6">
    <source>
        <dbReference type="ARBA" id="ARBA00007731"/>
    </source>
</evidence>
<evidence type="ECO:0000256" key="14">
    <source>
        <dbReference type="ARBA" id="ARBA00023268"/>
    </source>
</evidence>
<dbReference type="Gene3D" id="1.10.287.1080">
    <property type="entry name" value="MazG-like"/>
    <property type="match status" value="1"/>
</dbReference>
<feature type="region of interest" description="Phosphoribosyl-ATP pyrophosphohydrolase" evidence="15">
    <location>
        <begin position="116"/>
        <end position="203"/>
    </location>
</feature>
<dbReference type="Pfam" id="PF01503">
    <property type="entry name" value="PRA-PH"/>
    <property type="match status" value="1"/>
</dbReference>
<evidence type="ECO:0000256" key="15">
    <source>
        <dbReference type="HAMAP-Rule" id="MF_01019"/>
    </source>
</evidence>
<keyword evidence="10 15" id="KW-0547">Nucleotide-binding</keyword>
<evidence type="ECO:0000256" key="4">
    <source>
        <dbReference type="ARBA" id="ARBA00005169"/>
    </source>
</evidence>
<comment type="caution">
    <text evidence="17">The sequence shown here is derived from an EMBL/GenBank/DDBJ whole genome shotgun (WGS) entry which is preliminary data.</text>
</comment>
<dbReference type="GO" id="GO:0000105">
    <property type="term" value="P:L-histidine biosynthetic process"/>
    <property type="evidence" value="ECO:0007669"/>
    <property type="project" value="UniProtKB-UniRule"/>
</dbReference>
<comment type="pathway">
    <text evidence="5 15">Amino-acid biosynthesis; L-histidine biosynthesis; L-histidine from 5-phospho-alpha-D-ribose 1-diphosphate: step 2/9.</text>
</comment>
<dbReference type="NCBIfam" id="TIGR03188">
    <property type="entry name" value="histidine_hisI"/>
    <property type="match status" value="1"/>
</dbReference>
<dbReference type="GO" id="GO:0004635">
    <property type="term" value="F:phosphoribosyl-AMP cyclohydrolase activity"/>
    <property type="evidence" value="ECO:0007669"/>
    <property type="project" value="UniProtKB-UniRule"/>
</dbReference>
<dbReference type="HAMAP" id="MF_01020">
    <property type="entry name" value="HisE"/>
    <property type="match status" value="1"/>
</dbReference>
<evidence type="ECO:0000256" key="7">
    <source>
        <dbReference type="ARBA" id="ARBA00008299"/>
    </source>
</evidence>
<proteinExistence type="inferred from homology"/>
<dbReference type="Pfam" id="PF01502">
    <property type="entry name" value="PRA-CH"/>
    <property type="match status" value="1"/>
</dbReference>
<dbReference type="HAMAP" id="MF_01019">
    <property type="entry name" value="HisIE"/>
    <property type="match status" value="1"/>
</dbReference>
<dbReference type="InterPro" id="IPR023019">
    <property type="entry name" value="His_synth_HisIE"/>
</dbReference>
<dbReference type="UniPathway" id="UPA00031">
    <property type="reaction ID" value="UER00007"/>
</dbReference>
<evidence type="ECO:0000256" key="9">
    <source>
        <dbReference type="ARBA" id="ARBA00022605"/>
    </source>
</evidence>
<dbReference type="SUPFAM" id="SSF141734">
    <property type="entry name" value="HisI-like"/>
    <property type="match status" value="1"/>
</dbReference>
<keyword evidence="11 15" id="KW-0378">Hydrolase</keyword>
<keyword evidence="13 15" id="KW-0368">Histidine biosynthesis</keyword>
<dbReference type="AlphaFoldDB" id="A0A3N1PZX5"/>
<dbReference type="RefSeq" id="WP_123420905.1">
    <property type="nucleotide sequence ID" value="NZ_RJUL01000002.1"/>
</dbReference>
<organism evidence="17 18">
    <name type="scientific">Gallaecimonas pentaromativorans</name>
    <dbReference type="NCBI Taxonomy" id="584787"/>
    <lineage>
        <taxon>Bacteria</taxon>
        <taxon>Pseudomonadati</taxon>
        <taxon>Pseudomonadota</taxon>
        <taxon>Gammaproteobacteria</taxon>
        <taxon>Enterobacterales</taxon>
        <taxon>Gallaecimonadaceae</taxon>
        <taxon>Gallaecimonas</taxon>
    </lineage>
</organism>
<feature type="region of interest" description="Phosphoribosyl-AMP cyclohydrolase" evidence="15">
    <location>
        <begin position="1"/>
        <end position="115"/>
    </location>
</feature>
<dbReference type="InterPro" id="IPR002496">
    <property type="entry name" value="PRib_AMP_CycHydrolase_dom"/>
</dbReference>
<dbReference type="PANTHER" id="PTHR42945">
    <property type="entry name" value="HISTIDINE BIOSYNTHESIS BIFUNCTIONAL PROTEIN"/>
    <property type="match status" value="1"/>
</dbReference>
<dbReference type="Gene3D" id="3.10.20.810">
    <property type="entry name" value="Phosphoribosyl-AMP cyclohydrolase"/>
    <property type="match status" value="1"/>
</dbReference>
<keyword evidence="9 15" id="KW-0028">Amino-acid biosynthesis</keyword>
<name>A0A3N1PZX5_9GAMM</name>
<reference evidence="17 18" key="1">
    <citation type="submission" date="2018-11" db="EMBL/GenBank/DDBJ databases">
        <title>Genomic Encyclopedia of Type Strains, Phase IV (KMG-IV): sequencing the most valuable type-strain genomes for metagenomic binning, comparative biology and taxonomic classification.</title>
        <authorList>
            <person name="Goeker M."/>
        </authorList>
    </citation>
    <scope>NUCLEOTIDE SEQUENCE [LARGE SCALE GENOMIC DNA]</scope>
    <source>
        <strain evidence="17 18">DSM 21945</strain>
    </source>
</reference>
<dbReference type="EMBL" id="RJUL01000002">
    <property type="protein sequence ID" value="ROQ30126.1"/>
    <property type="molecule type" value="Genomic_DNA"/>
</dbReference>
<keyword evidence="12 15" id="KW-0067">ATP-binding</keyword>
<dbReference type="FunFam" id="3.10.20.810:FF:000001">
    <property type="entry name" value="Histidine biosynthesis bifunctional protein HisIE"/>
    <property type="match status" value="1"/>
</dbReference>
<dbReference type="InterPro" id="IPR038019">
    <property type="entry name" value="PRib_AMP_CycHydrolase_sf"/>
</dbReference>
<dbReference type="PANTHER" id="PTHR42945:SF9">
    <property type="entry name" value="HISTIDINE BIOSYNTHESIS BIFUNCTIONAL PROTEIN HISIE"/>
    <property type="match status" value="1"/>
</dbReference>
<comment type="catalytic activity">
    <reaction evidence="2 15">
        <text>1-(5-phospho-beta-D-ribosyl)-ATP + H2O = 1-(5-phospho-beta-D-ribosyl)-5'-AMP + diphosphate + H(+)</text>
        <dbReference type="Rhea" id="RHEA:22828"/>
        <dbReference type="ChEBI" id="CHEBI:15377"/>
        <dbReference type="ChEBI" id="CHEBI:15378"/>
        <dbReference type="ChEBI" id="CHEBI:33019"/>
        <dbReference type="ChEBI" id="CHEBI:59457"/>
        <dbReference type="ChEBI" id="CHEBI:73183"/>
        <dbReference type="EC" id="3.6.1.31"/>
    </reaction>
</comment>
<keyword evidence="8 15" id="KW-0963">Cytoplasm</keyword>
<evidence type="ECO:0000256" key="3">
    <source>
        <dbReference type="ARBA" id="ARBA00004496"/>
    </source>
</evidence>